<organism evidence="3 4">
    <name type="scientific">Halobium palmae</name>
    <dbReference type="NCBI Taxonomy" id="1776492"/>
    <lineage>
        <taxon>Archaea</taxon>
        <taxon>Methanobacteriati</taxon>
        <taxon>Methanobacteriota</taxon>
        <taxon>Stenosarchaea group</taxon>
        <taxon>Halobacteria</taxon>
        <taxon>Halobacteriales</taxon>
        <taxon>Haloferacaceae</taxon>
        <taxon>Halobium</taxon>
    </lineage>
</organism>
<keyword evidence="2" id="KW-1133">Transmembrane helix</keyword>
<proteinExistence type="predicted"/>
<feature type="region of interest" description="Disordered" evidence="1">
    <location>
        <begin position="1"/>
        <end position="20"/>
    </location>
</feature>
<comment type="caution">
    <text evidence="3">The sequence shown here is derived from an EMBL/GenBank/DDBJ whole genome shotgun (WGS) entry which is preliminary data.</text>
</comment>
<feature type="transmembrane region" description="Helical" evidence="2">
    <location>
        <begin position="40"/>
        <end position="65"/>
    </location>
</feature>
<dbReference type="AlphaFoldDB" id="A0ABD5S293"/>
<reference evidence="3 4" key="1">
    <citation type="journal article" date="2019" name="Int. J. Syst. Evol. Microbiol.">
        <title>The Global Catalogue of Microorganisms (GCM) 10K type strain sequencing project: providing services to taxonomists for standard genome sequencing and annotation.</title>
        <authorList>
            <consortium name="The Broad Institute Genomics Platform"/>
            <consortium name="The Broad Institute Genome Sequencing Center for Infectious Disease"/>
            <person name="Wu L."/>
            <person name="Ma J."/>
        </authorList>
    </citation>
    <scope>NUCLEOTIDE SEQUENCE [LARGE SCALE GENOMIC DNA]</scope>
    <source>
        <strain evidence="3 4">NBRC 111368</strain>
    </source>
</reference>
<evidence type="ECO:0000256" key="2">
    <source>
        <dbReference type="SAM" id="Phobius"/>
    </source>
</evidence>
<name>A0ABD5S293_9EURY</name>
<sequence>MSDGGSGGGSESDVGTKNTMRGRVDDSRVKLWLLLSANRFVVAAGFAAFVYGAFLFVSVAVAPNLQAELRSADTIETLFSTMLSIIVTGTTLVITINQLVISQENGPLGDQRKRMSDAMDFRTYSSELFEEAPPADPSEFLYRLVDVSHERALAVRRLVAGDADNDEELREQVDEFVDSLEGNAEEVKEELEGARFGDFNVLTAALNFNYSWKIYQVERITQAFGDELGDDEQHAFHQLQTALTMFGPVREHIKTLYFQWALVDLSRYILYAAIPALAVAGSMQAIVGAETFDGVAFGVPHATW</sequence>
<dbReference type="Pfam" id="PF25927">
    <property type="entry name" value="DUF7972"/>
    <property type="match status" value="1"/>
</dbReference>
<evidence type="ECO:0000313" key="4">
    <source>
        <dbReference type="Proteomes" id="UP001596328"/>
    </source>
</evidence>
<feature type="non-terminal residue" evidence="3">
    <location>
        <position position="304"/>
    </location>
</feature>
<evidence type="ECO:0000256" key="1">
    <source>
        <dbReference type="SAM" id="MobiDB-lite"/>
    </source>
</evidence>
<gene>
    <name evidence="3" type="ORF">ACFQE1_15525</name>
</gene>
<evidence type="ECO:0000313" key="3">
    <source>
        <dbReference type="EMBL" id="MFC6725750.1"/>
    </source>
</evidence>
<dbReference type="EMBL" id="JBHSWU010000686">
    <property type="protein sequence ID" value="MFC6725750.1"/>
    <property type="molecule type" value="Genomic_DNA"/>
</dbReference>
<keyword evidence="2" id="KW-0472">Membrane</keyword>
<keyword evidence="2" id="KW-0812">Transmembrane</keyword>
<accession>A0ABD5S293</accession>
<protein>
    <submittedName>
        <fullName evidence="3">Uncharacterized protein</fullName>
    </submittedName>
</protein>
<feature type="transmembrane region" description="Helical" evidence="2">
    <location>
        <begin position="77"/>
        <end position="96"/>
    </location>
</feature>
<feature type="compositionally biased region" description="Gly residues" evidence="1">
    <location>
        <begin position="1"/>
        <end position="10"/>
    </location>
</feature>
<dbReference type="Proteomes" id="UP001596328">
    <property type="component" value="Unassembled WGS sequence"/>
</dbReference>
<dbReference type="InterPro" id="IPR058278">
    <property type="entry name" value="DUF7972"/>
</dbReference>
<keyword evidence="4" id="KW-1185">Reference proteome</keyword>